<name>A0A6A4AHQ8_9STRA</name>
<evidence type="ECO:0000313" key="7">
    <source>
        <dbReference type="Proteomes" id="UP000476176"/>
    </source>
</evidence>
<dbReference type="Proteomes" id="UP000433483">
    <property type="component" value="Unassembled WGS sequence"/>
</dbReference>
<sequence>MTTQPSRSSSKDATTPRSGDNDDDEEEDDGGDGNDIAGIKKKKRKGKKKTSLSGLVTDGEEAAQLLKRIETEKGDVCYILVSSLPVNYRKLVQGLMYPHAIWQAIEGHFGTRDPTAYASTSTGGFRY</sequence>
<dbReference type="EMBL" id="QXGD01000042">
    <property type="protein sequence ID" value="KAE9256687.1"/>
    <property type="molecule type" value="Genomic_DNA"/>
</dbReference>
<evidence type="ECO:0000313" key="3">
    <source>
        <dbReference type="EMBL" id="KAE9249380.1"/>
    </source>
</evidence>
<feature type="compositionally biased region" description="Acidic residues" evidence="1">
    <location>
        <begin position="21"/>
        <end position="32"/>
    </location>
</feature>
<keyword evidence="5" id="KW-1185">Reference proteome</keyword>
<dbReference type="EMBL" id="QXGC01000108">
    <property type="protein sequence ID" value="KAE9249380.1"/>
    <property type="molecule type" value="Genomic_DNA"/>
</dbReference>
<dbReference type="EMBL" id="QXGB01000037">
    <property type="protein sequence ID" value="KAE9235346.1"/>
    <property type="molecule type" value="Genomic_DNA"/>
</dbReference>
<evidence type="ECO:0000313" key="6">
    <source>
        <dbReference type="Proteomes" id="UP000440367"/>
    </source>
</evidence>
<comment type="caution">
    <text evidence="4">The sequence shown here is derived from an EMBL/GenBank/DDBJ whole genome shotgun (WGS) entry which is preliminary data.</text>
</comment>
<dbReference type="AlphaFoldDB" id="A0A6A4AHQ8"/>
<organism evidence="4 6">
    <name type="scientific">Phytophthora fragariae</name>
    <dbReference type="NCBI Taxonomy" id="53985"/>
    <lineage>
        <taxon>Eukaryota</taxon>
        <taxon>Sar</taxon>
        <taxon>Stramenopiles</taxon>
        <taxon>Oomycota</taxon>
        <taxon>Peronosporomycetes</taxon>
        <taxon>Peronosporales</taxon>
        <taxon>Peronosporaceae</taxon>
        <taxon>Phytophthora</taxon>
    </lineage>
</organism>
<evidence type="ECO:0000256" key="1">
    <source>
        <dbReference type="SAM" id="MobiDB-lite"/>
    </source>
</evidence>
<evidence type="ECO:0000313" key="5">
    <source>
        <dbReference type="Proteomes" id="UP000433483"/>
    </source>
</evidence>
<gene>
    <name evidence="4" type="ORF">PF002_g1736</name>
    <name evidence="3" type="ORF">PF004_g3432</name>
    <name evidence="2" type="ORF">PF005_g1513</name>
</gene>
<feature type="compositionally biased region" description="Basic residues" evidence="1">
    <location>
        <begin position="39"/>
        <end position="50"/>
    </location>
</feature>
<reference evidence="5 6" key="1">
    <citation type="submission" date="2018-08" db="EMBL/GenBank/DDBJ databases">
        <title>Genomic investigation of the strawberry pathogen Phytophthora fragariae indicates pathogenicity is determined by transcriptional variation in three key races.</title>
        <authorList>
            <person name="Adams T.M."/>
            <person name="Armitage A.D."/>
            <person name="Sobczyk M.K."/>
            <person name="Bates H.J."/>
            <person name="Dunwell J.M."/>
            <person name="Nellist C.F."/>
            <person name="Harrison R.J."/>
        </authorList>
    </citation>
    <scope>NUCLEOTIDE SEQUENCE [LARGE SCALE GENOMIC DNA]</scope>
    <source>
        <strain evidence="4 6">BC-1</strain>
        <strain evidence="3 7">BC-23</strain>
        <strain evidence="2 5">NOV-27</strain>
    </source>
</reference>
<evidence type="ECO:0000313" key="2">
    <source>
        <dbReference type="EMBL" id="KAE9235346.1"/>
    </source>
</evidence>
<accession>A0A6A4AHQ8</accession>
<feature type="compositionally biased region" description="Polar residues" evidence="1">
    <location>
        <begin position="1"/>
        <end position="18"/>
    </location>
</feature>
<dbReference type="Proteomes" id="UP000476176">
    <property type="component" value="Unassembled WGS sequence"/>
</dbReference>
<feature type="region of interest" description="Disordered" evidence="1">
    <location>
        <begin position="1"/>
        <end position="52"/>
    </location>
</feature>
<evidence type="ECO:0000313" key="4">
    <source>
        <dbReference type="EMBL" id="KAE9256687.1"/>
    </source>
</evidence>
<protein>
    <submittedName>
        <fullName evidence="4">Uncharacterized protein</fullName>
    </submittedName>
</protein>
<dbReference type="Proteomes" id="UP000440367">
    <property type="component" value="Unassembled WGS sequence"/>
</dbReference>
<proteinExistence type="predicted"/>